<sequence length="137" mass="16149">MPSKKSNLIKSCETCLKQKILAGKKYGSDFKDGFIDKRYTQPPYSWNMNVSTSDNKKVEREHRCHHCDRALRPKQYVLFNHPAKAFEIDCMVDRGLVDEVFIVHEHFKDVNQNYIRKKEELILKLNSAIKISRNYAQ</sequence>
<evidence type="ECO:0000313" key="2">
    <source>
        <dbReference type="Proteomes" id="UP000663842"/>
    </source>
</evidence>
<dbReference type="EMBL" id="CAJOBF010008616">
    <property type="protein sequence ID" value="CAF4258999.1"/>
    <property type="molecule type" value="Genomic_DNA"/>
</dbReference>
<comment type="caution">
    <text evidence="1">The sequence shown here is derived from an EMBL/GenBank/DDBJ whole genome shotgun (WGS) entry which is preliminary data.</text>
</comment>
<accession>A0A820F6N9</accession>
<name>A0A820F6N9_9BILA</name>
<dbReference type="Proteomes" id="UP000663842">
    <property type="component" value="Unassembled WGS sequence"/>
</dbReference>
<proteinExistence type="predicted"/>
<dbReference type="AlphaFoldDB" id="A0A820F6N9"/>
<organism evidence="1 2">
    <name type="scientific">Rotaria magnacalcarata</name>
    <dbReference type="NCBI Taxonomy" id="392030"/>
    <lineage>
        <taxon>Eukaryota</taxon>
        <taxon>Metazoa</taxon>
        <taxon>Spiralia</taxon>
        <taxon>Gnathifera</taxon>
        <taxon>Rotifera</taxon>
        <taxon>Eurotatoria</taxon>
        <taxon>Bdelloidea</taxon>
        <taxon>Philodinida</taxon>
        <taxon>Philodinidae</taxon>
        <taxon>Rotaria</taxon>
    </lineage>
</organism>
<evidence type="ECO:0000313" key="1">
    <source>
        <dbReference type="EMBL" id="CAF4258999.1"/>
    </source>
</evidence>
<gene>
    <name evidence="1" type="ORF">UXM345_LOCUS31166</name>
</gene>
<protein>
    <submittedName>
        <fullName evidence="1">Uncharacterized protein</fullName>
    </submittedName>
</protein>
<reference evidence="1" key="1">
    <citation type="submission" date="2021-02" db="EMBL/GenBank/DDBJ databases">
        <authorList>
            <person name="Nowell W R."/>
        </authorList>
    </citation>
    <scope>NUCLEOTIDE SEQUENCE</scope>
</reference>